<dbReference type="InterPro" id="IPR025870">
    <property type="entry name" value="Glyoxalase-like_dom"/>
</dbReference>
<dbReference type="Proteomes" id="UP000694660">
    <property type="component" value="Unassembled WGS sequence"/>
</dbReference>
<dbReference type="RefSeq" id="WP_214363221.1">
    <property type="nucleotide sequence ID" value="NZ_JAEKFT010000027.1"/>
</dbReference>
<dbReference type="SUPFAM" id="SSF54593">
    <property type="entry name" value="Glyoxalase/Bleomycin resistance protein/Dihydroxybiphenyl dioxygenase"/>
    <property type="match status" value="1"/>
</dbReference>
<proteinExistence type="predicted"/>
<evidence type="ECO:0000259" key="1">
    <source>
        <dbReference type="Pfam" id="PF13468"/>
    </source>
</evidence>
<reference evidence="3" key="1">
    <citation type="journal article" date="2022" name="ISME J.">
        <title>Genetic and phylogenetic analysis of dissimilatory iodate-reducing bacteria identifies potential niches across the world's oceans.</title>
        <authorList>
            <person name="Reyes-Umana V."/>
            <person name="Henning Z."/>
            <person name="Lee K."/>
            <person name="Barnum T.P."/>
            <person name="Coates J.D."/>
        </authorList>
    </citation>
    <scope>NUCLEOTIDE SEQUENCE [LARGE SCALE GENOMIC DNA]</scope>
    <source>
        <strain evidence="3">IR12</strain>
    </source>
</reference>
<dbReference type="EMBL" id="JAEKFT010000027">
    <property type="protein sequence ID" value="MBT0963284.1"/>
    <property type="molecule type" value="Genomic_DNA"/>
</dbReference>
<comment type="caution">
    <text evidence="2">The sequence shown here is derived from an EMBL/GenBank/DDBJ whole genome shotgun (WGS) entry which is preliminary data.</text>
</comment>
<evidence type="ECO:0000313" key="3">
    <source>
        <dbReference type="Proteomes" id="UP000694660"/>
    </source>
</evidence>
<feature type="domain" description="Glyoxalase-like" evidence="1">
    <location>
        <begin position="4"/>
        <end position="177"/>
    </location>
</feature>
<dbReference type="AlphaFoldDB" id="A0A944DB57"/>
<dbReference type="InterPro" id="IPR029068">
    <property type="entry name" value="Glyas_Bleomycin-R_OHBP_Dase"/>
</dbReference>
<dbReference type="Gene3D" id="3.10.180.10">
    <property type="entry name" value="2,3-Dihydroxybiphenyl 1,2-Dioxygenase, domain 1"/>
    <property type="match status" value="1"/>
</dbReference>
<gene>
    <name evidence="2" type="ORF">I8J34_19040</name>
</gene>
<dbReference type="Pfam" id="PF13468">
    <property type="entry name" value="Glyoxalase_3"/>
    <property type="match status" value="1"/>
</dbReference>
<organism evidence="2 3">
    <name type="scientific">Denitromonas iodatirespirans</name>
    <dbReference type="NCBI Taxonomy" id="2795389"/>
    <lineage>
        <taxon>Bacteria</taxon>
        <taxon>Pseudomonadati</taxon>
        <taxon>Pseudomonadota</taxon>
        <taxon>Betaproteobacteria</taxon>
        <taxon>Rhodocyclales</taxon>
        <taxon>Zoogloeaceae</taxon>
        <taxon>Denitromonas</taxon>
    </lineage>
</organism>
<accession>A0A944DB57</accession>
<keyword evidence="3" id="KW-1185">Reference proteome</keyword>
<sequence>MRAIDHLVVTAPSLAAGVAWVEATLGVPMQAGGEHVRMGTHNALLSLGPGVYLEVIAVNPAAPPPAHPRWFGLDALAPDAAPRLATWVLRTDDIAADVAAFAISPGAVMPMARGDFRWQISVPADGRLVADGVQPTLIQWADARHPADSLADVGCRLLRLVCAHPQAGALQAPLARLGLDACLEWQTLMPGQTPCLSAELDTPAGRVTLGGTEQ</sequence>
<protein>
    <submittedName>
        <fullName evidence="2">VOC family protein</fullName>
    </submittedName>
</protein>
<name>A0A944DB57_DENI1</name>
<evidence type="ECO:0000313" key="2">
    <source>
        <dbReference type="EMBL" id="MBT0963284.1"/>
    </source>
</evidence>